<dbReference type="InterPro" id="IPR029045">
    <property type="entry name" value="ClpP/crotonase-like_dom_sf"/>
</dbReference>
<dbReference type="EMBL" id="JAENHP010000042">
    <property type="protein sequence ID" value="MBM2623753.1"/>
    <property type="molecule type" value="Genomic_DNA"/>
</dbReference>
<keyword evidence="4" id="KW-1185">Reference proteome</keyword>
<dbReference type="RefSeq" id="WP_203384103.1">
    <property type="nucleotide sequence ID" value="NZ_JAENHP010000042.1"/>
</dbReference>
<dbReference type="PROSITE" id="PS50980">
    <property type="entry name" value="COA_CT_NTER"/>
    <property type="match status" value="1"/>
</dbReference>
<feature type="domain" description="CoA carboxyltransferase N-terminal" evidence="1">
    <location>
        <begin position="1"/>
        <end position="166"/>
    </location>
</feature>
<dbReference type="InterPro" id="IPR011763">
    <property type="entry name" value="COA_CT_C"/>
</dbReference>
<evidence type="ECO:0000313" key="4">
    <source>
        <dbReference type="Proteomes" id="UP000632138"/>
    </source>
</evidence>
<organism evidence="3 4">
    <name type="scientific">Paractinoplanes ovalisporus</name>
    <dbReference type="NCBI Taxonomy" id="2810368"/>
    <lineage>
        <taxon>Bacteria</taxon>
        <taxon>Bacillati</taxon>
        <taxon>Actinomycetota</taxon>
        <taxon>Actinomycetes</taxon>
        <taxon>Micromonosporales</taxon>
        <taxon>Micromonosporaceae</taxon>
        <taxon>Paractinoplanes</taxon>
    </lineage>
</organism>
<accession>A0ABS2AWI6</accession>
<dbReference type="SUPFAM" id="SSF52096">
    <property type="entry name" value="ClpP/crotonase"/>
    <property type="match status" value="2"/>
</dbReference>
<dbReference type="Proteomes" id="UP000632138">
    <property type="component" value="Unassembled WGS sequence"/>
</dbReference>
<dbReference type="Pfam" id="PF01039">
    <property type="entry name" value="Carboxyl_trans"/>
    <property type="match status" value="1"/>
</dbReference>
<dbReference type="PANTHER" id="PTHR43842">
    <property type="entry name" value="PROPIONYL-COA CARBOXYLASE BETA CHAIN"/>
    <property type="match status" value="1"/>
</dbReference>
<dbReference type="PROSITE" id="PS50989">
    <property type="entry name" value="COA_CT_CTER"/>
    <property type="match status" value="1"/>
</dbReference>
<sequence>MTVTAHRPAPAGAGSSDPIGRMAGLLDACSLRPLPFAEEDGVAVARGAARGVPVIVFAVDPRVVGGAVGAAGCDRIVAAIDLAVAERAPVVGIWQHLGARLDEGAAALDGVSRVFGARVRASGRIPQISVVVGPAAGGSAYGPALGDVVITTTAGRVLIPARDVVRRVAGAETGAPYAHGRRPGVAHVVAPDAPAACRKAGDLVSLLGAPGRFAAEVALRAGDPRSSRPDRGPGESDVRSAIEAVLDDSTWSELQPRWAAGVVTGLGRLAGRTVGVVAGEPIRNSLSAEKAARFVNLCDDWGIPRLILGDVPGRRADAGAAVVGVEEIIDPAAVRRRLVHAFAGTELVRDRRGTDAGIHG</sequence>
<gene>
    <name evidence="3" type="ORF">JIG36_50515</name>
</gene>
<reference evidence="3 4" key="1">
    <citation type="submission" date="2021-01" db="EMBL/GenBank/DDBJ databases">
        <title>Actinoplanes sp. nov. LDG1-06 isolated from lichen.</title>
        <authorList>
            <person name="Saeng-In P."/>
            <person name="Phongsopitanun W."/>
            <person name="Kanchanasin P."/>
            <person name="Yuki M."/>
            <person name="Kudo T."/>
            <person name="Ohkuma M."/>
            <person name="Tanasupawat S."/>
        </authorList>
    </citation>
    <scope>NUCLEOTIDE SEQUENCE [LARGE SCALE GENOMIC DNA]</scope>
    <source>
        <strain evidence="3 4">LDG1-06</strain>
    </source>
</reference>
<dbReference type="PANTHER" id="PTHR43842:SF2">
    <property type="entry name" value="PROPIONYL-COA CARBOXYLASE BETA CHAIN, MITOCHONDRIAL"/>
    <property type="match status" value="1"/>
</dbReference>
<proteinExistence type="predicted"/>
<dbReference type="InterPro" id="IPR051047">
    <property type="entry name" value="AccD/PCCB"/>
</dbReference>
<feature type="domain" description="CoA carboxyltransferase C-terminal" evidence="2">
    <location>
        <begin position="220"/>
        <end position="360"/>
    </location>
</feature>
<name>A0ABS2AWI6_9ACTN</name>
<evidence type="ECO:0000259" key="1">
    <source>
        <dbReference type="PROSITE" id="PS50980"/>
    </source>
</evidence>
<evidence type="ECO:0000259" key="2">
    <source>
        <dbReference type="PROSITE" id="PS50989"/>
    </source>
</evidence>
<evidence type="ECO:0000313" key="3">
    <source>
        <dbReference type="EMBL" id="MBM2623753.1"/>
    </source>
</evidence>
<comment type="caution">
    <text evidence="3">The sequence shown here is derived from an EMBL/GenBank/DDBJ whole genome shotgun (WGS) entry which is preliminary data.</text>
</comment>
<dbReference type="InterPro" id="IPR011762">
    <property type="entry name" value="COA_CT_N"/>
</dbReference>
<protein>
    <submittedName>
        <fullName evidence="3">Acyl-CoA carboxylase subunit beta</fullName>
    </submittedName>
</protein>
<dbReference type="Gene3D" id="3.90.226.10">
    <property type="entry name" value="2-enoyl-CoA Hydratase, Chain A, domain 1"/>
    <property type="match status" value="2"/>
</dbReference>
<dbReference type="InterPro" id="IPR034733">
    <property type="entry name" value="AcCoA_carboxyl_beta"/>
</dbReference>